<dbReference type="SMART" id="SM00086">
    <property type="entry name" value="PAC"/>
    <property type="match status" value="3"/>
</dbReference>
<dbReference type="Pfam" id="PF00990">
    <property type="entry name" value="GGDEF"/>
    <property type="match status" value="1"/>
</dbReference>
<dbReference type="PROSITE" id="PS50887">
    <property type="entry name" value="GGDEF"/>
    <property type="match status" value="1"/>
</dbReference>
<evidence type="ECO:0000313" key="1">
    <source>
        <dbReference type="EMBL" id="MWC45297.1"/>
    </source>
</evidence>
<dbReference type="Pfam" id="PF08447">
    <property type="entry name" value="PAS_3"/>
    <property type="match status" value="2"/>
</dbReference>
<dbReference type="PROSITE" id="PS50113">
    <property type="entry name" value="PAC"/>
    <property type="match status" value="3"/>
</dbReference>
<sequence length="852" mass="92905">MDRGGFGKVTGLPPAALGPDRRSPLLHELGGPWDASAGPPLSEVLSRARIGILHRDVDLRVLAVNGCFCDLIGRSADALDGVSMEAFTHPDDVARSSALYRAQRERAEPFRIEKRYRRPDGSVVWCAVHVSFLCDADGHVASTITVAQDITAQRIAEQELRESEAHYRHTVELNPQIGWTAGPDGAIQAASPRWCDVTASEPGDALGHGWLDAVHPDDVGRAVAAWHAAIASAQPVDVEYRLRTPAGYRWFRSRAAARLDDLGRVVRWYGTLEDIDDRTLAQEALRASEERFRLAAQAAGLGIWDYDAVRDRREWSPEFKAMLGLSPDAAPEVATALALVVPEDRHLLSALVEAVRAGDSAYRFDVTLRIRRADTGEERWMRTDGWRIQAPSGTLARVLVTVRDVTEERTAEDRIRWTANHDALTGLPNRAHFTMHLDAAIERARASGRRLALALFDVDHLKETNDTIGHDAGDRLLSTFAARLARALGDDAVLGRLGGDEFAAFIPLAPDQDVDTVGDTVRAALRALHEPFAHDNHILDCQATAGASLYPRDGGDTADLLKAADIALYAGKARHRGTLSLFRPEMRAHLQRRASMLGIARAAVRDARILPFYQPKVSLHDGRITGFEALLRWHHGHHGIQAPETIAAAFEDFDLAPALGERMLDGVIADIRQWLAAGLDPGRIAVNLSPAEFRHDNLVQRIMDRLHHAGIPPERLELEVTETVFLGRGAEAVGTMLEAFHAGGIRIALDDFGTGYASLTHLKDFPVDVIKIDRSFVGNLCAGSGDAAIVDAIVGLGRRLGMEVVAEGVETQAQADYLRAQHCPSAQGFLFGMPMTAAAVADRLTPAAPPRE</sequence>
<dbReference type="OrthoDB" id="9814202at2"/>
<dbReference type="Pfam" id="PF13426">
    <property type="entry name" value="PAS_9"/>
    <property type="match status" value="1"/>
</dbReference>
<dbReference type="PROSITE" id="PS50112">
    <property type="entry name" value="PAS"/>
    <property type="match status" value="1"/>
</dbReference>
<comment type="caution">
    <text evidence="1">The sequence shown here is derived from an EMBL/GenBank/DDBJ whole genome shotgun (WGS) entry which is preliminary data.</text>
</comment>
<dbReference type="SMART" id="SM00267">
    <property type="entry name" value="GGDEF"/>
    <property type="match status" value="1"/>
</dbReference>
<dbReference type="InterPro" id="IPR000160">
    <property type="entry name" value="GGDEF_dom"/>
</dbReference>
<dbReference type="InterPro" id="IPR035965">
    <property type="entry name" value="PAS-like_dom_sf"/>
</dbReference>
<dbReference type="SMART" id="SM00052">
    <property type="entry name" value="EAL"/>
    <property type="match status" value="1"/>
</dbReference>
<dbReference type="SUPFAM" id="SSF141868">
    <property type="entry name" value="EAL domain-like"/>
    <property type="match status" value="1"/>
</dbReference>
<dbReference type="PANTHER" id="PTHR44757:SF2">
    <property type="entry name" value="BIOFILM ARCHITECTURE MAINTENANCE PROTEIN MBAA"/>
    <property type="match status" value="1"/>
</dbReference>
<dbReference type="InterPro" id="IPR000700">
    <property type="entry name" value="PAS-assoc_C"/>
</dbReference>
<dbReference type="InterPro" id="IPR001633">
    <property type="entry name" value="EAL_dom"/>
</dbReference>
<dbReference type="SUPFAM" id="SSF55785">
    <property type="entry name" value="PYP-like sensor domain (PAS domain)"/>
    <property type="match status" value="3"/>
</dbReference>
<dbReference type="SMART" id="SM00091">
    <property type="entry name" value="PAS"/>
    <property type="match status" value="3"/>
</dbReference>
<evidence type="ECO:0000313" key="2">
    <source>
        <dbReference type="Proteomes" id="UP000436801"/>
    </source>
</evidence>
<dbReference type="Pfam" id="PF00563">
    <property type="entry name" value="EAL"/>
    <property type="match status" value="1"/>
</dbReference>
<dbReference type="Gene3D" id="3.20.20.450">
    <property type="entry name" value="EAL domain"/>
    <property type="match status" value="1"/>
</dbReference>
<dbReference type="InterPro" id="IPR035919">
    <property type="entry name" value="EAL_sf"/>
</dbReference>
<dbReference type="CDD" id="cd00130">
    <property type="entry name" value="PAS"/>
    <property type="match status" value="3"/>
</dbReference>
<dbReference type="RefSeq" id="WP_149680877.1">
    <property type="nucleotide sequence ID" value="NZ_FNBI01000001.1"/>
</dbReference>
<dbReference type="InterPro" id="IPR029787">
    <property type="entry name" value="Nucleotide_cyclase"/>
</dbReference>
<proteinExistence type="predicted"/>
<reference evidence="1 2" key="1">
    <citation type="submission" date="2019-12" db="EMBL/GenBank/DDBJ databases">
        <authorList>
            <person name="Zheng J."/>
        </authorList>
    </citation>
    <scope>NUCLEOTIDE SEQUENCE [LARGE SCALE GENOMIC DNA]</scope>
    <source>
        <strain evidence="1 2">DSM 27347</strain>
    </source>
</reference>
<dbReference type="InterPro" id="IPR013655">
    <property type="entry name" value="PAS_fold_3"/>
</dbReference>
<dbReference type="AlphaFoldDB" id="A0A6N8LXN2"/>
<dbReference type="InterPro" id="IPR052155">
    <property type="entry name" value="Biofilm_reg_signaling"/>
</dbReference>
<dbReference type="PROSITE" id="PS50883">
    <property type="entry name" value="EAL"/>
    <property type="match status" value="1"/>
</dbReference>
<dbReference type="InterPro" id="IPR043128">
    <property type="entry name" value="Rev_trsase/Diguanyl_cyclase"/>
</dbReference>
<organism evidence="1 2">
    <name type="scientific">Sphingomonas carotinifaciens</name>
    <dbReference type="NCBI Taxonomy" id="1166323"/>
    <lineage>
        <taxon>Bacteria</taxon>
        <taxon>Pseudomonadati</taxon>
        <taxon>Pseudomonadota</taxon>
        <taxon>Alphaproteobacteria</taxon>
        <taxon>Sphingomonadales</taxon>
        <taxon>Sphingomonadaceae</taxon>
        <taxon>Sphingomonas</taxon>
    </lineage>
</organism>
<dbReference type="PANTHER" id="PTHR44757">
    <property type="entry name" value="DIGUANYLATE CYCLASE DGCP"/>
    <property type="match status" value="1"/>
</dbReference>
<dbReference type="Proteomes" id="UP000436801">
    <property type="component" value="Unassembled WGS sequence"/>
</dbReference>
<dbReference type="CDD" id="cd01948">
    <property type="entry name" value="EAL"/>
    <property type="match status" value="1"/>
</dbReference>
<dbReference type="NCBIfam" id="TIGR00229">
    <property type="entry name" value="sensory_box"/>
    <property type="match status" value="3"/>
</dbReference>
<dbReference type="Gene3D" id="3.30.450.20">
    <property type="entry name" value="PAS domain"/>
    <property type="match status" value="3"/>
</dbReference>
<dbReference type="SUPFAM" id="SSF55073">
    <property type="entry name" value="Nucleotide cyclase"/>
    <property type="match status" value="1"/>
</dbReference>
<gene>
    <name evidence="1" type="ORF">GQR91_16905</name>
</gene>
<dbReference type="CDD" id="cd01949">
    <property type="entry name" value="GGDEF"/>
    <property type="match status" value="1"/>
</dbReference>
<dbReference type="InterPro" id="IPR000014">
    <property type="entry name" value="PAS"/>
</dbReference>
<dbReference type="Gene3D" id="3.30.70.270">
    <property type="match status" value="1"/>
</dbReference>
<accession>A0A6N8LXN2</accession>
<dbReference type="EMBL" id="WSUT01000005">
    <property type="protein sequence ID" value="MWC45297.1"/>
    <property type="molecule type" value="Genomic_DNA"/>
</dbReference>
<name>A0A6N8LXN2_9SPHN</name>
<dbReference type="InterPro" id="IPR001610">
    <property type="entry name" value="PAC"/>
</dbReference>
<protein>
    <submittedName>
        <fullName evidence="1">EAL domain-containing protein</fullName>
    </submittedName>
</protein>
<dbReference type="NCBIfam" id="TIGR00254">
    <property type="entry name" value="GGDEF"/>
    <property type="match status" value="1"/>
</dbReference>